<keyword evidence="2" id="KW-1185">Reference proteome</keyword>
<comment type="caution">
    <text evidence="1">The sequence shown here is derived from an EMBL/GenBank/DDBJ whole genome shotgun (WGS) entry which is preliminary data.</text>
</comment>
<proteinExistence type="predicted"/>
<organism evidence="1 2">
    <name type="scientific">Fusobacterium equinum</name>
    <dbReference type="NCBI Taxonomy" id="134605"/>
    <lineage>
        <taxon>Bacteria</taxon>
        <taxon>Fusobacteriati</taxon>
        <taxon>Fusobacteriota</taxon>
        <taxon>Fusobacteriia</taxon>
        <taxon>Fusobacteriales</taxon>
        <taxon>Fusobacteriaceae</taxon>
        <taxon>Fusobacterium</taxon>
    </lineage>
</organism>
<evidence type="ECO:0000313" key="2">
    <source>
        <dbReference type="Proteomes" id="UP000070617"/>
    </source>
</evidence>
<evidence type="ECO:0000313" key="1">
    <source>
        <dbReference type="EMBL" id="KXA12558.1"/>
    </source>
</evidence>
<dbReference type="STRING" id="134605.HMPREF3206_01746"/>
<dbReference type="Proteomes" id="UP000070617">
    <property type="component" value="Unassembled WGS sequence"/>
</dbReference>
<reference evidence="2" key="1">
    <citation type="submission" date="2016-01" db="EMBL/GenBank/DDBJ databases">
        <authorList>
            <person name="Mitreva M."/>
            <person name="Pepin K.H."/>
            <person name="Mihindukulasuriya K.A."/>
            <person name="Fulton R."/>
            <person name="Fronick C."/>
            <person name="O'Laughlin M."/>
            <person name="Miner T."/>
            <person name="Herter B."/>
            <person name="Rosa B.A."/>
            <person name="Cordes M."/>
            <person name="Tomlinson C."/>
            <person name="Wollam A."/>
            <person name="Palsikar V.B."/>
            <person name="Mardis E.R."/>
            <person name="Wilson R.K."/>
        </authorList>
    </citation>
    <scope>NUCLEOTIDE SEQUENCE [LARGE SCALE GENOMIC DNA]</scope>
    <source>
        <strain evidence="2">CMW8396</strain>
    </source>
</reference>
<protein>
    <submittedName>
        <fullName evidence="1">Uncharacterized protein</fullName>
    </submittedName>
</protein>
<dbReference type="EMBL" id="LRPX01000098">
    <property type="protein sequence ID" value="KXA12558.1"/>
    <property type="molecule type" value="Genomic_DNA"/>
</dbReference>
<dbReference type="PATRIC" id="fig|134605.3.peg.1727"/>
<name>A0A133N8E1_9FUSO</name>
<dbReference type="RefSeq" id="WP_008801460.1">
    <property type="nucleotide sequence ID" value="NZ_KQ956575.1"/>
</dbReference>
<dbReference type="AlphaFoldDB" id="A0A133N8E1"/>
<gene>
    <name evidence="1" type="ORF">HMPREF3206_01746</name>
</gene>
<sequence>MRGIIAVLAAIIIGIALMSRPDSLTEMENAEQTALSLKHLRVSLEQYYQEYKIYPENLVQDEKFMEIYGKTDLDGTRSRGDSKENNEVHITEDFKEVTDDGGWNYNPKTGEIRANLDFDCFHQKIDWHVM</sequence>
<accession>A0A133N8E1</accession>